<evidence type="ECO:0000256" key="4">
    <source>
        <dbReference type="ARBA" id="ARBA00022496"/>
    </source>
</evidence>
<dbReference type="InterPro" id="IPR012910">
    <property type="entry name" value="Plug_dom"/>
</dbReference>
<evidence type="ECO:0000256" key="6">
    <source>
        <dbReference type="ARBA" id="ARBA00023004"/>
    </source>
</evidence>
<protein>
    <submittedName>
        <fullName evidence="15">TonB-dependent Receptor Plug Domain</fullName>
    </submittedName>
</protein>
<dbReference type="PANTHER" id="PTHR32552">
    <property type="entry name" value="FERRICHROME IRON RECEPTOR-RELATED"/>
    <property type="match status" value="1"/>
</dbReference>
<evidence type="ECO:0000259" key="13">
    <source>
        <dbReference type="Pfam" id="PF00593"/>
    </source>
</evidence>
<keyword evidence="8 12" id="KW-0798">TonB box</keyword>
<dbReference type="PROSITE" id="PS52016">
    <property type="entry name" value="TONB_DEPENDENT_REC_3"/>
    <property type="match status" value="1"/>
</dbReference>
<dbReference type="Proteomes" id="UP000236731">
    <property type="component" value="Unassembled WGS sequence"/>
</dbReference>
<keyword evidence="6" id="KW-0408">Iron</keyword>
<evidence type="ECO:0000256" key="2">
    <source>
        <dbReference type="ARBA" id="ARBA00022448"/>
    </source>
</evidence>
<evidence type="ECO:0000256" key="9">
    <source>
        <dbReference type="ARBA" id="ARBA00023136"/>
    </source>
</evidence>
<dbReference type="Pfam" id="PF13620">
    <property type="entry name" value="CarboxypepD_reg"/>
    <property type="match status" value="1"/>
</dbReference>
<keyword evidence="10 11" id="KW-0998">Cell outer membrane</keyword>
<keyword evidence="15" id="KW-0675">Receptor</keyword>
<sequence length="930" mass="103639">MSALKTSLLLSFFIILSGISYAQSIKLSGRITDIQGNPLPEANVKIKPAQAKSDANGQYSLAVPAIGQYEVEVILMGFEKINQSITVQGDNQALDFKLLPADYQIQEVMISTQKRVQNKIDVPITIDVLGGQKLNKLNLQELNELSAFTPGVQLEIQSANNPAFAIRGITSDNLDPRSQPRVSLSMDAVSISRPSLAVAELYDMERVEIAKGPQGTLLGRSAQIGAINLIRKKPVKDQLVDFKAQYGNYNKRLINGMYNYGSETSAFANRFAFAYNAQDGFVKNLSGGRLNGKNTLAFRNSSRFFLKNDGTMDLVLSYQRDDAPGTSFKSGVWRPKNGDLKPSTFADLDRGKDLGIERDVYSATFLQDHKLSDTWTLSTVTGFNRYFARENFDADGTAAPVLNPTDRSYGNQFSQELRLNYDKGSKFNGFVGLNYFFENSKEHVNLRVNEQYLFPAFVSGQISDQIIQQLPSVLKMIPAAEKLNIAQYGGLINPAVNRLFPSQSPLLLNGVPQPTTTLPNLYKIFAQELSSFNIMPFIPEQYRGIANWMIPNGLISPEVLEGLVGTYAPEQAELLNSISSAPLNPNHNESYSMIGKTHSFDIFMDGTYSLTEKLKLTAGIRGTYERITGAYQSQETTDPSIIAQFRNKNNNLLSPVANEWITEFKDYVSYVGRLAMNYKFHPSHNVYATVSKGRRPPVLYVWPGASKNLKPEIVWNYELGVKGVHNNILSYSLAGYYYDWSSFQTTRLVPVDGVIGLQQVAEDAGKARSFGVESSVEYQIMKFMNIYGNYAFVDAKFNDKDSDGNTQLYSGNTFRMTPKHSFTVGMDITQMIDEKKQIYFRPNYSYKSKVYFEDDNREYLSQKGYAIMNATVGIKFFSTAKRTMDISLFGKNILDQKFIMDAGNSGDNIGLPTFVAGARGTYGVSLGVSL</sequence>
<organism evidence="15 16">
    <name type="scientific">Sphingobacterium lactis</name>
    <dbReference type="NCBI Taxonomy" id="797291"/>
    <lineage>
        <taxon>Bacteria</taxon>
        <taxon>Pseudomonadati</taxon>
        <taxon>Bacteroidota</taxon>
        <taxon>Sphingobacteriia</taxon>
        <taxon>Sphingobacteriales</taxon>
        <taxon>Sphingobacteriaceae</taxon>
        <taxon>Sphingobacterium</taxon>
    </lineage>
</organism>
<dbReference type="InterPro" id="IPR036942">
    <property type="entry name" value="Beta-barrel_TonB_sf"/>
</dbReference>
<dbReference type="GO" id="GO:0006826">
    <property type="term" value="P:iron ion transport"/>
    <property type="evidence" value="ECO:0007669"/>
    <property type="project" value="UniProtKB-KW"/>
</dbReference>
<dbReference type="SUPFAM" id="SSF56935">
    <property type="entry name" value="Porins"/>
    <property type="match status" value="1"/>
</dbReference>
<dbReference type="OrthoDB" id="1109208at2"/>
<evidence type="ECO:0000256" key="8">
    <source>
        <dbReference type="ARBA" id="ARBA00023077"/>
    </source>
</evidence>
<evidence type="ECO:0000256" key="1">
    <source>
        <dbReference type="ARBA" id="ARBA00004571"/>
    </source>
</evidence>
<dbReference type="InterPro" id="IPR039426">
    <property type="entry name" value="TonB-dep_rcpt-like"/>
</dbReference>
<reference evidence="16" key="1">
    <citation type="submission" date="2016-10" db="EMBL/GenBank/DDBJ databases">
        <authorList>
            <person name="Varghese N."/>
            <person name="Submissions S."/>
        </authorList>
    </citation>
    <scope>NUCLEOTIDE SEQUENCE [LARGE SCALE GENOMIC DNA]</scope>
    <source>
        <strain evidence="16">DSM 22361</strain>
    </source>
</reference>
<evidence type="ECO:0000256" key="12">
    <source>
        <dbReference type="RuleBase" id="RU003357"/>
    </source>
</evidence>
<evidence type="ECO:0000256" key="3">
    <source>
        <dbReference type="ARBA" id="ARBA00022452"/>
    </source>
</evidence>
<evidence type="ECO:0000256" key="7">
    <source>
        <dbReference type="ARBA" id="ARBA00023065"/>
    </source>
</evidence>
<feature type="domain" description="TonB-dependent receptor plug" evidence="14">
    <location>
        <begin position="119"/>
        <end position="225"/>
    </location>
</feature>
<dbReference type="RefSeq" id="WP_103906116.1">
    <property type="nucleotide sequence ID" value="NZ_CP049246.1"/>
</dbReference>
<comment type="subcellular location">
    <subcellularLocation>
        <location evidence="1 11">Cell outer membrane</location>
        <topology evidence="1 11">Multi-pass membrane protein</topology>
    </subcellularLocation>
</comment>
<evidence type="ECO:0000256" key="10">
    <source>
        <dbReference type="ARBA" id="ARBA00023237"/>
    </source>
</evidence>
<evidence type="ECO:0000313" key="15">
    <source>
        <dbReference type="EMBL" id="SEG18163.1"/>
    </source>
</evidence>
<dbReference type="PANTHER" id="PTHR32552:SF81">
    <property type="entry name" value="TONB-DEPENDENT OUTER MEMBRANE RECEPTOR"/>
    <property type="match status" value="1"/>
</dbReference>
<dbReference type="AlphaFoldDB" id="A0A1H5Y2K5"/>
<keyword evidence="16" id="KW-1185">Reference proteome</keyword>
<name>A0A1H5Y2K5_9SPHI</name>
<dbReference type="SUPFAM" id="SSF49464">
    <property type="entry name" value="Carboxypeptidase regulatory domain-like"/>
    <property type="match status" value="1"/>
</dbReference>
<evidence type="ECO:0000259" key="14">
    <source>
        <dbReference type="Pfam" id="PF07715"/>
    </source>
</evidence>
<evidence type="ECO:0000256" key="5">
    <source>
        <dbReference type="ARBA" id="ARBA00022692"/>
    </source>
</evidence>
<dbReference type="Gene3D" id="2.40.170.20">
    <property type="entry name" value="TonB-dependent receptor, beta-barrel domain"/>
    <property type="match status" value="2"/>
</dbReference>
<keyword evidence="5 11" id="KW-0812">Transmembrane</keyword>
<keyword evidence="3 11" id="KW-1134">Transmembrane beta strand</keyword>
<evidence type="ECO:0000256" key="11">
    <source>
        <dbReference type="PROSITE-ProRule" id="PRU01360"/>
    </source>
</evidence>
<keyword evidence="2 11" id="KW-0813">Transport</keyword>
<dbReference type="GO" id="GO:0009279">
    <property type="term" value="C:cell outer membrane"/>
    <property type="evidence" value="ECO:0007669"/>
    <property type="project" value="UniProtKB-SubCell"/>
</dbReference>
<keyword evidence="9 11" id="KW-0472">Membrane</keyword>
<dbReference type="Pfam" id="PF00593">
    <property type="entry name" value="TonB_dep_Rec_b-barrel"/>
    <property type="match status" value="1"/>
</dbReference>
<keyword evidence="4" id="KW-0410">Iron transport</keyword>
<gene>
    <name evidence="15" type="ORF">SAMN05421877_105211</name>
</gene>
<dbReference type="Gene3D" id="2.60.40.1120">
    <property type="entry name" value="Carboxypeptidase-like, regulatory domain"/>
    <property type="match status" value="1"/>
</dbReference>
<keyword evidence="7" id="KW-0406">Ion transport</keyword>
<dbReference type="Pfam" id="PF07715">
    <property type="entry name" value="Plug"/>
    <property type="match status" value="1"/>
</dbReference>
<proteinExistence type="inferred from homology"/>
<feature type="domain" description="TonB-dependent receptor-like beta-barrel" evidence="13">
    <location>
        <begin position="582"/>
        <end position="877"/>
    </location>
</feature>
<dbReference type="InterPro" id="IPR000531">
    <property type="entry name" value="Beta-barrel_TonB"/>
</dbReference>
<evidence type="ECO:0000313" key="16">
    <source>
        <dbReference type="Proteomes" id="UP000236731"/>
    </source>
</evidence>
<comment type="similarity">
    <text evidence="11 12">Belongs to the TonB-dependent receptor family.</text>
</comment>
<accession>A0A1H5Y2K5</accession>
<dbReference type="InterPro" id="IPR008969">
    <property type="entry name" value="CarboxyPept-like_regulatory"/>
</dbReference>
<dbReference type="EMBL" id="FNUT01000005">
    <property type="protein sequence ID" value="SEG18163.1"/>
    <property type="molecule type" value="Genomic_DNA"/>
</dbReference>